<evidence type="ECO:0000256" key="1">
    <source>
        <dbReference type="ARBA" id="ARBA00022884"/>
    </source>
</evidence>
<feature type="compositionally biased region" description="Low complexity" evidence="3">
    <location>
        <begin position="134"/>
        <end position="152"/>
    </location>
</feature>
<feature type="compositionally biased region" description="Basic and acidic residues" evidence="3">
    <location>
        <begin position="270"/>
        <end position="291"/>
    </location>
</feature>
<dbReference type="PROSITE" id="PS50961">
    <property type="entry name" value="HTH_LA"/>
    <property type="match status" value="1"/>
</dbReference>
<feature type="compositionally biased region" description="Low complexity" evidence="3">
    <location>
        <begin position="1"/>
        <end position="16"/>
    </location>
</feature>
<dbReference type="Gene3D" id="1.10.10.10">
    <property type="entry name" value="Winged helix-like DNA-binding domain superfamily/Winged helix DNA-binding domain"/>
    <property type="match status" value="1"/>
</dbReference>
<feature type="compositionally biased region" description="Polar residues" evidence="3">
    <location>
        <begin position="80"/>
        <end position="91"/>
    </location>
</feature>
<evidence type="ECO:0000256" key="3">
    <source>
        <dbReference type="SAM" id="MobiDB-lite"/>
    </source>
</evidence>
<evidence type="ECO:0000313" key="6">
    <source>
        <dbReference type="Proteomes" id="UP001157418"/>
    </source>
</evidence>
<feature type="domain" description="HTH La-type RNA-binding" evidence="4">
    <location>
        <begin position="364"/>
        <end position="454"/>
    </location>
</feature>
<dbReference type="AlphaFoldDB" id="A0AAU9N3U5"/>
<feature type="region of interest" description="Disordered" evidence="3">
    <location>
        <begin position="1"/>
        <end position="200"/>
    </location>
</feature>
<evidence type="ECO:0000259" key="4">
    <source>
        <dbReference type="PROSITE" id="PS50961"/>
    </source>
</evidence>
<feature type="compositionally biased region" description="Low complexity" evidence="3">
    <location>
        <begin position="47"/>
        <end position="74"/>
    </location>
</feature>
<keyword evidence="1 2" id="KW-0694">RNA-binding</keyword>
<dbReference type="Proteomes" id="UP001157418">
    <property type="component" value="Unassembled WGS sequence"/>
</dbReference>
<gene>
    <name evidence="5" type="ORF">LVIROSA_LOCUS17762</name>
</gene>
<evidence type="ECO:0000256" key="2">
    <source>
        <dbReference type="PROSITE-ProRule" id="PRU00332"/>
    </source>
</evidence>
<sequence>MMADSSTGSGSTITHSGDGGGSGVNSPSSRRSLPSPWAQVVRGIIEPDSVPSSPSPGVSEQNPVVTDPVTVVEVSAETPPESSNDVNTSNAGGVKKSAWNKPSVNGVVEGTTTPVMGAASWPALSEWTRPGVRSFSASSSSESSSTPTSDGSLAVSQAPVASQPRPNQVKPNANNVHPVRQRPIRRGGGASTGYNGRQPLPPPFPLYDVFGNLVPAVPNSTPAREQPLFKENNWSPRAVGGAGQQNRRNNNFRPRPRGGGGPYVNNGYGGRRDHHDRDWRGPRNHGPRDVRMQHQIAPPPPLPRGYIPPPHQALSPFIPPPYGAPMAYDMAASYVYLPTLPSEAYRGPPVLPPQAPPPVPMFVPVINPPLNVKIVKQIEYYFSDDNLVKDDFLRSNMDDEGWVPITLIAGFPRVQSLTNDIHMILNSLKDSSIVEIQGEKIRSRDWRRWMNVPNRFQATMENLIEEVKRLTMQSKVNVIFESVARFCSVGVNRCE</sequence>
<accession>A0AAU9N3U5</accession>
<dbReference type="InterPro" id="IPR045180">
    <property type="entry name" value="La_dom_prot"/>
</dbReference>
<dbReference type="PANTHER" id="PTHR22792:SF155">
    <property type="entry name" value="LA-RELATED PROTEIN 1C-LIKE"/>
    <property type="match status" value="1"/>
</dbReference>
<dbReference type="InterPro" id="IPR036388">
    <property type="entry name" value="WH-like_DNA-bd_sf"/>
</dbReference>
<organism evidence="5 6">
    <name type="scientific">Lactuca virosa</name>
    <dbReference type="NCBI Taxonomy" id="75947"/>
    <lineage>
        <taxon>Eukaryota</taxon>
        <taxon>Viridiplantae</taxon>
        <taxon>Streptophyta</taxon>
        <taxon>Embryophyta</taxon>
        <taxon>Tracheophyta</taxon>
        <taxon>Spermatophyta</taxon>
        <taxon>Magnoliopsida</taxon>
        <taxon>eudicotyledons</taxon>
        <taxon>Gunneridae</taxon>
        <taxon>Pentapetalae</taxon>
        <taxon>asterids</taxon>
        <taxon>campanulids</taxon>
        <taxon>Asterales</taxon>
        <taxon>Asteraceae</taxon>
        <taxon>Cichorioideae</taxon>
        <taxon>Cichorieae</taxon>
        <taxon>Lactucinae</taxon>
        <taxon>Lactuca</taxon>
    </lineage>
</organism>
<proteinExistence type="predicted"/>
<feature type="compositionally biased region" description="Low complexity" evidence="3">
    <location>
        <begin position="244"/>
        <end position="253"/>
    </location>
</feature>
<dbReference type="CDD" id="cd07323">
    <property type="entry name" value="LAM"/>
    <property type="match status" value="1"/>
</dbReference>
<comment type="caution">
    <text evidence="5">The sequence shown here is derived from an EMBL/GenBank/DDBJ whole genome shotgun (WGS) entry which is preliminary data.</text>
</comment>
<name>A0AAU9N3U5_9ASTR</name>
<evidence type="ECO:0000313" key="5">
    <source>
        <dbReference type="EMBL" id="CAH1431029.1"/>
    </source>
</evidence>
<feature type="compositionally biased region" description="Polar residues" evidence="3">
    <location>
        <begin position="164"/>
        <end position="175"/>
    </location>
</feature>
<dbReference type="Pfam" id="PF05383">
    <property type="entry name" value="La"/>
    <property type="match status" value="1"/>
</dbReference>
<keyword evidence="6" id="KW-1185">Reference proteome</keyword>
<dbReference type="SUPFAM" id="SSF46785">
    <property type="entry name" value="Winged helix' DNA-binding domain"/>
    <property type="match status" value="1"/>
</dbReference>
<protein>
    <recommendedName>
        <fullName evidence="4">HTH La-type RNA-binding domain-containing protein</fullName>
    </recommendedName>
</protein>
<feature type="compositionally biased region" description="Low complexity" evidence="3">
    <location>
        <begin position="24"/>
        <end position="36"/>
    </location>
</feature>
<dbReference type="SMART" id="SM00715">
    <property type="entry name" value="LA"/>
    <property type="match status" value="1"/>
</dbReference>
<reference evidence="5 6" key="1">
    <citation type="submission" date="2022-01" db="EMBL/GenBank/DDBJ databases">
        <authorList>
            <person name="Xiong W."/>
            <person name="Schranz E."/>
        </authorList>
    </citation>
    <scope>NUCLEOTIDE SEQUENCE [LARGE SCALE GENOMIC DNA]</scope>
</reference>
<feature type="region of interest" description="Disordered" evidence="3">
    <location>
        <begin position="221"/>
        <end position="291"/>
    </location>
</feature>
<dbReference type="InterPro" id="IPR006630">
    <property type="entry name" value="La_HTH"/>
</dbReference>
<dbReference type="GO" id="GO:0003723">
    <property type="term" value="F:RNA binding"/>
    <property type="evidence" value="ECO:0007669"/>
    <property type="project" value="UniProtKB-UniRule"/>
</dbReference>
<dbReference type="FunFam" id="1.10.10.10:FF:000131">
    <property type="entry name" value="la-related protein 1B isoform X2"/>
    <property type="match status" value="1"/>
</dbReference>
<dbReference type="EMBL" id="CAKMRJ010003334">
    <property type="protein sequence ID" value="CAH1431029.1"/>
    <property type="molecule type" value="Genomic_DNA"/>
</dbReference>
<dbReference type="PANTHER" id="PTHR22792">
    <property type="entry name" value="LUPUS LA PROTEIN-RELATED"/>
    <property type="match status" value="1"/>
</dbReference>
<dbReference type="InterPro" id="IPR036390">
    <property type="entry name" value="WH_DNA-bd_sf"/>
</dbReference>